<comment type="similarity">
    <text evidence="1">Belongs to the peptidase A1 family.</text>
</comment>
<name>A0A0M0J4C2_9EUKA</name>
<dbReference type="Proteomes" id="UP000037460">
    <property type="component" value="Unassembled WGS sequence"/>
</dbReference>
<dbReference type="Gene3D" id="2.40.70.10">
    <property type="entry name" value="Acid Proteases"/>
    <property type="match status" value="2"/>
</dbReference>
<dbReference type="InterPro" id="IPR001461">
    <property type="entry name" value="Aspartic_peptidase_A1"/>
</dbReference>
<dbReference type="PRINTS" id="PR00792">
    <property type="entry name" value="PEPSIN"/>
</dbReference>
<organism evidence="4 5">
    <name type="scientific">Chrysochromulina tobinii</name>
    <dbReference type="NCBI Taxonomy" id="1460289"/>
    <lineage>
        <taxon>Eukaryota</taxon>
        <taxon>Haptista</taxon>
        <taxon>Haptophyta</taxon>
        <taxon>Prymnesiophyceae</taxon>
        <taxon>Prymnesiales</taxon>
        <taxon>Chrysochromulinaceae</taxon>
        <taxon>Chrysochromulina</taxon>
    </lineage>
</organism>
<evidence type="ECO:0000256" key="1">
    <source>
        <dbReference type="ARBA" id="ARBA00007447"/>
    </source>
</evidence>
<evidence type="ECO:0000313" key="5">
    <source>
        <dbReference type="Proteomes" id="UP000037460"/>
    </source>
</evidence>
<dbReference type="Pfam" id="PF00026">
    <property type="entry name" value="Asp"/>
    <property type="match status" value="2"/>
</dbReference>
<feature type="disulfide bond" evidence="2">
    <location>
        <begin position="111"/>
        <end position="116"/>
    </location>
</feature>
<dbReference type="SUPFAM" id="SSF50630">
    <property type="entry name" value="Acid proteases"/>
    <property type="match status" value="1"/>
</dbReference>
<gene>
    <name evidence="4" type="ORF">Ctob_003129</name>
</gene>
<accession>A0A0M0J4C2</accession>
<dbReference type="PROSITE" id="PS51767">
    <property type="entry name" value="PEPTIDASE_A1"/>
    <property type="match status" value="1"/>
</dbReference>
<keyword evidence="2" id="KW-1015">Disulfide bond</keyword>
<dbReference type="PANTHER" id="PTHR47966">
    <property type="entry name" value="BETA-SITE APP-CLEAVING ENZYME, ISOFORM A-RELATED"/>
    <property type="match status" value="1"/>
</dbReference>
<reference evidence="5" key="1">
    <citation type="journal article" date="2015" name="PLoS Genet.">
        <title>Genome Sequence and Transcriptome Analyses of Chrysochromulina tobin: Metabolic Tools for Enhanced Algal Fitness in the Prominent Order Prymnesiales (Haptophyceae).</title>
        <authorList>
            <person name="Hovde B.T."/>
            <person name="Deodato C.R."/>
            <person name="Hunsperger H.M."/>
            <person name="Ryken S.A."/>
            <person name="Yost W."/>
            <person name="Jha R.K."/>
            <person name="Patterson J."/>
            <person name="Monnat R.J. Jr."/>
            <person name="Barlow S.B."/>
            <person name="Starkenburg S.R."/>
            <person name="Cattolico R.A."/>
        </authorList>
    </citation>
    <scope>NUCLEOTIDE SEQUENCE</scope>
    <source>
        <strain evidence="5">CCMP291</strain>
    </source>
</reference>
<dbReference type="OrthoDB" id="771136at2759"/>
<dbReference type="AlphaFoldDB" id="A0A0M0J4C2"/>
<comment type="caution">
    <text evidence="4">The sequence shown here is derived from an EMBL/GenBank/DDBJ whole genome shotgun (WGS) entry which is preliminary data.</text>
</comment>
<dbReference type="GO" id="GO:0004190">
    <property type="term" value="F:aspartic-type endopeptidase activity"/>
    <property type="evidence" value="ECO:0007669"/>
    <property type="project" value="InterPro"/>
</dbReference>
<feature type="domain" description="Peptidase A1" evidence="3">
    <location>
        <begin position="80"/>
        <end position="340"/>
    </location>
</feature>
<keyword evidence="5" id="KW-1185">Reference proteome</keyword>
<evidence type="ECO:0000256" key="2">
    <source>
        <dbReference type="PIRSR" id="PIRSR601461-2"/>
    </source>
</evidence>
<dbReference type="FunFam" id="2.40.70.10:FF:000008">
    <property type="entry name" value="Cathepsin D"/>
    <property type="match status" value="1"/>
</dbReference>
<dbReference type="PANTHER" id="PTHR47966:SF51">
    <property type="entry name" value="BETA-SITE APP-CLEAVING ENZYME, ISOFORM A-RELATED"/>
    <property type="match status" value="1"/>
</dbReference>
<evidence type="ECO:0000313" key="4">
    <source>
        <dbReference type="EMBL" id="KOO21340.1"/>
    </source>
</evidence>
<sequence length="340" mass="36804">MADAWAVARAVSPESSASSPIVLPVHLAPRGAATTADYLARVREHHDQLAAASVSPGNWKAASLPPLITEELRNFHDTLYFGTLGIGTPPQLFSVVFDTGSANLWVPGLGCKTKRCGNRPRFNSTASSTCESSEQGLGIRFGTGEIEGRVMRDMVSFHGLRVPRQAFLEVREERSFPEGFEDYPFDGLVGLALPALAADGTSPFFDSVMRQRLLARNQFAFHFGAQSDPRGSALVLGGLDVTRLAGPVRWVARDIFLVGGHTFTFSPADYILHAEDSLLAAGEEDSDECAFAFMALDVPPPRGPLWIFGDIFMRRYAAVFDRDGDRIGFALADHDSAAGL</sequence>
<evidence type="ECO:0000259" key="3">
    <source>
        <dbReference type="PROSITE" id="PS51767"/>
    </source>
</evidence>
<dbReference type="InterPro" id="IPR033121">
    <property type="entry name" value="PEPTIDASE_A1"/>
</dbReference>
<protein>
    <submittedName>
        <fullName evidence="4">Pepsinogen group i (Pepsinogen a)</fullName>
    </submittedName>
</protein>
<proteinExistence type="inferred from homology"/>
<dbReference type="GO" id="GO:0006508">
    <property type="term" value="P:proteolysis"/>
    <property type="evidence" value="ECO:0007669"/>
    <property type="project" value="InterPro"/>
</dbReference>
<dbReference type="EMBL" id="JWZX01003371">
    <property type="protein sequence ID" value="KOO21340.1"/>
    <property type="molecule type" value="Genomic_DNA"/>
</dbReference>
<dbReference type="InterPro" id="IPR021109">
    <property type="entry name" value="Peptidase_aspartic_dom_sf"/>
</dbReference>